<keyword evidence="4" id="KW-0597">Phosphoprotein</keyword>
<feature type="domain" description="PTS EIIA type-2" evidence="11">
    <location>
        <begin position="4"/>
        <end position="150"/>
    </location>
</feature>
<keyword evidence="5" id="KW-0808">Transferase</keyword>
<proteinExistence type="predicted"/>
<reference evidence="12 13" key="2">
    <citation type="submission" date="2024-03" db="EMBL/GenBank/DDBJ databases">
        <title>The Genome Sequence of Enterococcus sp. DIV2402.</title>
        <authorList>
            <consortium name="The Broad Institute Genomics Platform"/>
            <consortium name="The Broad Institute Microbial Omics Core"/>
            <consortium name="The Broad Institute Genomic Center for Infectious Diseases"/>
            <person name="Earl A."/>
            <person name="Manson A."/>
            <person name="Gilmore M."/>
            <person name="Schwartman J."/>
            <person name="Shea T."/>
            <person name="Abouelleil A."/>
            <person name="Cao P."/>
            <person name="Chapman S."/>
            <person name="Cusick C."/>
            <person name="Young S."/>
            <person name="Neafsey D."/>
            <person name="Nusbaum C."/>
            <person name="Birren B."/>
        </authorList>
    </citation>
    <scope>NUCLEOTIDE SEQUENCE [LARGE SCALE GENOMIC DNA]</scope>
    <source>
        <strain evidence="12 13">DIV2402</strain>
    </source>
</reference>
<dbReference type="CDD" id="cd00211">
    <property type="entry name" value="PTS_IIA_fru"/>
    <property type="match status" value="1"/>
</dbReference>
<comment type="subcellular location">
    <subcellularLocation>
        <location evidence="1">Cytoplasm</location>
    </subcellularLocation>
</comment>
<dbReference type="Proteomes" id="UP000664701">
    <property type="component" value="Chromosome"/>
</dbReference>
<accession>A0ABZ2SP42</accession>
<evidence type="ECO:0000313" key="12">
    <source>
        <dbReference type="EMBL" id="WYJ77455.1"/>
    </source>
</evidence>
<dbReference type="EMBL" id="CP147251">
    <property type="protein sequence ID" value="WYJ77455.1"/>
    <property type="molecule type" value="Genomic_DNA"/>
</dbReference>
<dbReference type="PROSITE" id="PS51094">
    <property type="entry name" value="PTS_EIIA_TYPE_2"/>
    <property type="match status" value="1"/>
</dbReference>
<dbReference type="PANTHER" id="PTHR36203">
    <property type="entry name" value="ASCORBATE-SPECIFIC PTS SYSTEM EIIA COMPONENT"/>
    <property type="match status" value="1"/>
</dbReference>
<keyword evidence="6" id="KW-0598">Phosphotransferase system</keyword>
<keyword evidence="2" id="KW-0813">Transport</keyword>
<evidence type="ECO:0000256" key="10">
    <source>
        <dbReference type="ARBA" id="ARBA00042072"/>
    </source>
</evidence>
<name>A0ABZ2SP42_9ENTE</name>
<evidence type="ECO:0000256" key="1">
    <source>
        <dbReference type="ARBA" id="ARBA00004496"/>
    </source>
</evidence>
<dbReference type="RefSeq" id="WP_207940419.1">
    <property type="nucleotide sequence ID" value="NZ_CP147251.1"/>
</dbReference>
<evidence type="ECO:0000313" key="13">
    <source>
        <dbReference type="Proteomes" id="UP000664701"/>
    </source>
</evidence>
<dbReference type="InterPro" id="IPR051351">
    <property type="entry name" value="Ascorbate-PTS_EIIA_comp"/>
</dbReference>
<dbReference type="InterPro" id="IPR016152">
    <property type="entry name" value="PTrfase/Anion_transptr"/>
</dbReference>
<reference evidence="12 13" key="1">
    <citation type="submission" date="2021-03" db="EMBL/GenBank/DDBJ databases">
        <authorList>
            <person name="Gilmore M.S."/>
            <person name="Schwartzman J."/>
            <person name="Van Tyne D."/>
            <person name="Martin M."/>
            <person name="Earl A.M."/>
            <person name="Manson A.L."/>
            <person name="Straub T."/>
            <person name="Salamzade R."/>
            <person name="Saavedra J."/>
            <person name="Lebreton F."/>
            <person name="Prichula J."/>
            <person name="Schaufler K."/>
            <person name="Gaca A."/>
            <person name="Sgardioli B."/>
            <person name="Wagenaar J."/>
            <person name="Strong T."/>
        </authorList>
    </citation>
    <scope>NUCLEOTIDE SEQUENCE [LARGE SCALE GENOMIC DNA]</scope>
    <source>
        <strain evidence="12 13">DIV2402</strain>
    </source>
</reference>
<keyword evidence="7" id="KW-0418">Kinase</keyword>
<keyword evidence="13" id="KW-1185">Reference proteome</keyword>
<evidence type="ECO:0000256" key="8">
    <source>
        <dbReference type="ARBA" id="ARBA00037387"/>
    </source>
</evidence>
<sequence length="152" mass="17596">MLRYFYDNQLIKIMDKQPKNWEEAIRFSGEILKEHHLITDQYIEDIIRDCHEYGPYIVIIPDVAMPHSSAESSGVLGTGIGFTIMQKRVSFEEGNPEKDAKLFFTLAAKDADSHMKNIANLSELLMMEDMVPDLLTIETLRDFERIMEKHGM</sequence>
<organism evidence="12 13">
    <name type="scientific">Candidatus Enterococcus lowellii</name>
    <dbReference type="NCBI Taxonomy" id="2230877"/>
    <lineage>
        <taxon>Bacteria</taxon>
        <taxon>Bacillati</taxon>
        <taxon>Bacillota</taxon>
        <taxon>Bacilli</taxon>
        <taxon>Lactobacillales</taxon>
        <taxon>Enterococcaceae</taxon>
        <taxon>Enterococcus</taxon>
    </lineage>
</organism>
<evidence type="ECO:0000256" key="5">
    <source>
        <dbReference type="ARBA" id="ARBA00022679"/>
    </source>
</evidence>
<protein>
    <recommendedName>
        <fullName evidence="9">Ascorbate-specific PTS system EIIA component</fullName>
    </recommendedName>
    <alternativeName>
        <fullName evidence="10">Ascorbate-specific phosphotransferase enzyme IIA component</fullName>
    </alternativeName>
</protein>
<comment type="function">
    <text evidence="8">The phosphoenolpyruvate-dependent sugar phosphotransferase system (sugar PTS), a major carbohydrate active transport system, catalyzes the phosphorylation of incoming sugar substrates concomitantly with their translocation across the cell membrane. The enzyme II UlaABC PTS system is involved in ascorbate transport.</text>
</comment>
<gene>
    <name evidence="12" type="ORF">DOK78_002093</name>
</gene>
<evidence type="ECO:0000256" key="7">
    <source>
        <dbReference type="ARBA" id="ARBA00022777"/>
    </source>
</evidence>
<evidence type="ECO:0000256" key="2">
    <source>
        <dbReference type="ARBA" id="ARBA00022448"/>
    </source>
</evidence>
<dbReference type="Pfam" id="PF00359">
    <property type="entry name" value="PTS_EIIA_2"/>
    <property type="match status" value="1"/>
</dbReference>
<dbReference type="Gene3D" id="3.40.930.10">
    <property type="entry name" value="Mannitol-specific EII, Chain A"/>
    <property type="match status" value="1"/>
</dbReference>
<dbReference type="PANTHER" id="PTHR36203:SF1">
    <property type="entry name" value="ASCORBATE-SPECIFIC PTS SYSTEM EIIA COMPONENT"/>
    <property type="match status" value="1"/>
</dbReference>
<evidence type="ECO:0000259" key="11">
    <source>
        <dbReference type="PROSITE" id="PS51094"/>
    </source>
</evidence>
<dbReference type="SUPFAM" id="SSF55804">
    <property type="entry name" value="Phoshotransferase/anion transport protein"/>
    <property type="match status" value="1"/>
</dbReference>
<evidence type="ECO:0000256" key="9">
    <source>
        <dbReference type="ARBA" id="ARBA00041175"/>
    </source>
</evidence>
<dbReference type="InterPro" id="IPR002178">
    <property type="entry name" value="PTS_EIIA_type-2_dom"/>
</dbReference>
<evidence type="ECO:0000256" key="6">
    <source>
        <dbReference type="ARBA" id="ARBA00022683"/>
    </source>
</evidence>
<evidence type="ECO:0000256" key="4">
    <source>
        <dbReference type="ARBA" id="ARBA00022553"/>
    </source>
</evidence>
<evidence type="ECO:0000256" key="3">
    <source>
        <dbReference type="ARBA" id="ARBA00022490"/>
    </source>
</evidence>
<keyword evidence="3" id="KW-0963">Cytoplasm</keyword>